<organism evidence="1 2">
    <name type="scientific">Neofusicoccum parvum</name>
    <dbReference type="NCBI Taxonomy" id="310453"/>
    <lineage>
        <taxon>Eukaryota</taxon>
        <taxon>Fungi</taxon>
        <taxon>Dikarya</taxon>
        <taxon>Ascomycota</taxon>
        <taxon>Pezizomycotina</taxon>
        <taxon>Dothideomycetes</taxon>
        <taxon>Dothideomycetes incertae sedis</taxon>
        <taxon>Botryosphaeriales</taxon>
        <taxon>Botryosphaeriaceae</taxon>
        <taxon>Neofusicoccum</taxon>
    </lineage>
</organism>
<name>A0ACB5SMQ5_9PEZI</name>
<evidence type="ECO:0000313" key="1">
    <source>
        <dbReference type="EMBL" id="GME48639.1"/>
    </source>
</evidence>
<reference evidence="1" key="1">
    <citation type="submission" date="2024-09" db="EMBL/GenBank/DDBJ databases">
        <title>Draft Genome Sequences of Neofusicoccum parvum.</title>
        <authorList>
            <person name="Ashida A."/>
            <person name="Camagna M."/>
            <person name="Tanaka A."/>
            <person name="Takemoto D."/>
        </authorList>
    </citation>
    <scope>NUCLEOTIDE SEQUENCE</scope>
    <source>
        <strain evidence="1">PPO83</strain>
    </source>
</reference>
<sequence>MEHLTHHGTGALEPLPSQSSPIPAGRYLVEHGQEAYVSADSDQTRSAVWFKTPPLNEDTIRRMRGLRLFAESHDQGMVSDKCQGNWTWFELAILENESDTSPRWENGVQLVQFYESNRMASKKYRWLNGPHFEKKEKDLLNFLKPGNCIAVRICARFPGWAIYVKSGLLVLEIGNEPTQRKHVPMGDAEKTVYEIRMIDKTIQKVNNYTQSTFKTALPGVVYNIDEIKRGQDEDALRVLCLAVMKQVSPQDPNKKPCDVFDMIGGTSTGGLIAIMLGCLKMTVQECITQYEQTIEKVFNKSFWPNGKLVWDGSYYTAKVLEEEIKRIIRVKLGEKHEDDKLLNGNNKCKVFVMAVDKDSPNNSAPVFLRSYTNPRNQSNCVDIKIWEAARATSAAPSYFAPIQVEDAIDPTTKQTRTRTLVDGGLAANNPLGWLWTEIVGVFGPSRPTQCFLSIGTGIPGKVPLPDNLARDPYNGMIALSSVATNTDMTHVLFQTLVDSFAPDAGQTKYWRLNIKDQIMHEVEEGWIIKTKKCVEVKMDDGDQGAREAMKRAATAFVQKEEILIKGCAVALTV</sequence>
<comment type="caution">
    <text evidence="1">The sequence shown here is derived from an EMBL/GenBank/DDBJ whole genome shotgun (WGS) entry which is preliminary data.</text>
</comment>
<accession>A0ACB5SMQ5</accession>
<keyword evidence="2" id="KW-1185">Reference proteome</keyword>
<dbReference type="EMBL" id="BSXG01000143">
    <property type="protein sequence ID" value="GME48639.1"/>
    <property type="molecule type" value="Genomic_DNA"/>
</dbReference>
<proteinExistence type="predicted"/>
<gene>
    <name evidence="1" type="primary">g3146</name>
    <name evidence="1" type="ORF">NpPPO83_00003146</name>
</gene>
<dbReference type="Proteomes" id="UP001165186">
    <property type="component" value="Unassembled WGS sequence"/>
</dbReference>
<evidence type="ECO:0000313" key="2">
    <source>
        <dbReference type="Proteomes" id="UP001165186"/>
    </source>
</evidence>
<protein>
    <submittedName>
        <fullName evidence="1">FabD/lysophospholipase-like protein</fullName>
    </submittedName>
</protein>